<reference evidence="14" key="1">
    <citation type="submission" date="2011-05" db="EMBL/GenBank/DDBJ databases">
        <title>cDNA sequence of novel beta 1,4-endo-xylanase from Thermomyces lanuginosus SS-8 cloned and expressed in Escherichia coli.</title>
        <authorList>
            <person name="Shrivastava S."/>
            <person name="Shukla P."/>
            <person name="Mukhopadhyay K."/>
        </authorList>
    </citation>
    <scope>NUCLEOTIDE SEQUENCE</scope>
    <source>
        <strain evidence="14">SS-8</strain>
    </source>
</reference>
<keyword evidence="9 10" id="KW-0624">Polysaccharide degradation</keyword>
<dbReference type="PANTHER" id="PTHR46828:SF3">
    <property type="entry name" value="ENDO-1,4-BETA-XYLANASE"/>
    <property type="match status" value="1"/>
</dbReference>
<evidence type="ECO:0000259" key="13">
    <source>
        <dbReference type="PROSITE" id="PS51761"/>
    </source>
</evidence>
<feature type="chain" id="PRO_5003379048" description="Endo-1,4-beta-xylanase" evidence="12">
    <location>
        <begin position="20"/>
        <end position="258"/>
    </location>
</feature>
<feature type="signal peptide" evidence="12">
    <location>
        <begin position="1"/>
        <end position="19"/>
    </location>
</feature>
<keyword evidence="6 10" id="KW-0378">Hydrolase</keyword>
<dbReference type="PANTHER" id="PTHR46828">
    <property type="entry name" value="ENDO-1,4-BETA-XYLANASE A-RELATED"/>
    <property type="match status" value="1"/>
</dbReference>
<evidence type="ECO:0000256" key="9">
    <source>
        <dbReference type="ARBA" id="ARBA00023326"/>
    </source>
</evidence>
<feature type="domain" description="GH11" evidence="13">
    <location>
        <begin position="32"/>
        <end position="255"/>
    </location>
</feature>
<dbReference type="EMBL" id="JF919610">
    <property type="protein sequence ID" value="AEH57194.1"/>
    <property type="molecule type" value="mRNA"/>
</dbReference>
<evidence type="ECO:0000256" key="5">
    <source>
        <dbReference type="ARBA" id="ARBA00022651"/>
    </source>
</evidence>
<dbReference type="UniPathway" id="UPA00114"/>
<evidence type="ECO:0000256" key="3">
    <source>
        <dbReference type="ARBA" id="ARBA00007792"/>
    </source>
</evidence>
<proteinExistence type="evidence at transcript level"/>
<comment type="catalytic activity">
    <reaction evidence="1 10 11">
        <text>Endohydrolysis of (1-&gt;4)-beta-D-xylosidic linkages in xylans.</text>
        <dbReference type="EC" id="3.2.1.8"/>
    </reaction>
</comment>
<name>F8UV78_THELA</name>
<dbReference type="GO" id="GO:0045493">
    <property type="term" value="P:xylan catabolic process"/>
    <property type="evidence" value="ECO:0007669"/>
    <property type="project" value="UniProtKB-UniRule"/>
</dbReference>
<accession>F8UV78</accession>
<dbReference type="Pfam" id="PF00457">
    <property type="entry name" value="Glyco_hydro_11"/>
    <property type="match status" value="2"/>
</dbReference>
<dbReference type="InterPro" id="IPR013319">
    <property type="entry name" value="GH11/12"/>
</dbReference>
<keyword evidence="8 10" id="KW-0326">Glycosidase</keyword>
<dbReference type="PRINTS" id="PR00911">
    <property type="entry name" value="GLHYDRLASE11"/>
</dbReference>
<dbReference type="InterPro" id="IPR013320">
    <property type="entry name" value="ConA-like_dom_sf"/>
</dbReference>
<evidence type="ECO:0000256" key="11">
    <source>
        <dbReference type="RuleBase" id="RU362015"/>
    </source>
</evidence>
<dbReference type="SUPFAM" id="SSF49899">
    <property type="entry name" value="Concanavalin A-like lectins/glucanases"/>
    <property type="match status" value="1"/>
</dbReference>
<keyword evidence="5 10" id="KW-0858">Xylan degradation</keyword>
<dbReference type="AlphaFoldDB" id="F8UV78"/>
<evidence type="ECO:0000256" key="12">
    <source>
        <dbReference type="SAM" id="SignalP"/>
    </source>
</evidence>
<evidence type="ECO:0000256" key="7">
    <source>
        <dbReference type="ARBA" id="ARBA00023277"/>
    </source>
</evidence>
<keyword evidence="7 10" id="KW-0119">Carbohydrate metabolism</keyword>
<dbReference type="Gene3D" id="2.60.120.180">
    <property type="match status" value="1"/>
</dbReference>
<dbReference type="InterPro" id="IPR018208">
    <property type="entry name" value="GH11_AS_1"/>
</dbReference>
<evidence type="ECO:0000256" key="1">
    <source>
        <dbReference type="ARBA" id="ARBA00000681"/>
    </source>
</evidence>
<sequence>MVGFTPVALAALAATGALAFPAGNATELEKRQTTPNSEGWHDGYYYSWWSDGGAQATYTNLEGGTYEISWGDGGNLVGGKGWNPGLNARAVRVPQDRNRIVIRPRSFESLKAFLTPTSLTCTQIHFEGVYQPNGNSYLAVYGWTRNPLVEYYIVENFGTYDPSSGATDLGTVECDGSIYRLGKTTRVNAPSIDGTQTFDQYWSVRQDKRTSGTVQTGCHFDAWARAGLNVNGDHYYQIVATEGYFSSGYARITVADVG</sequence>
<dbReference type="PROSITE" id="PS51761">
    <property type="entry name" value="GH11_3"/>
    <property type="match status" value="1"/>
</dbReference>
<dbReference type="SMR" id="F8UV78"/>
<dbReference type="InterPro" id="IPR033119">
    <property type="entry name" value="GH11_AS_2"/>
</dbReference>
<comment type="similarity">
    <text evidence="3 10 11">Belongs to the glycosyl hydrolase 11 (cellulase G) family.</text>
</comment>
<dbReference type="PROSITE" id="PS00777">
    <property type="entry name" value="GH11_2"/>
    <property type="match status" value="1"/>
</dbReference>
<evidence type="ECO:0000313" key="14">
    <source>
        <dbReference type="EMBL" id="AEH57194.1"/>
    </source>
</evidence>
<dbReference type="GO" id="GO:0031176">
    <property type="term" value="F:endo-1,4-beta-xylanase activity"/>
    <property type="evidence" value="ECO:0007669"/>
    <property type="project" value="UniProtKB-UniRule"/>
</dbReference>
<evidence type="ECO:0000256" key="6">
    <source>
        <dbReference type="ARBA" id="ARBA00022801"/>
    </source>
</evidence>
<keyword evidence="12" id="KW-0732">Signal</keyword>
<dbReference type="EC" id="3.2.1.8" evidence="4 10"/>
<evidence type="ECO:0000256" key="2">
    <source>
        <dbReference type="ARBA" id="ARBA00004851"/>
    </source>
</evidence>
<organism evidence="14">
    <name type="scientific">Thermomyces lanuginosus</name>
    <name type="common">Thermophilic fungus</name>
    <name type="synonym">Humicola lanuginosa</name>
    <dbReference type="NCBI Taxonomy" id="5541"/>
    <lineage>
        <taxon>Eukaryota</taxon>
        <taxon>Fungi</taxon>
        <taxon>Dikarya</taxon>
        <taxon>Ascomycota</taxon>
        <taxon>Pezizomycotina</taxon>
        <taxon>Eurotiomycetes</taxon>
        <taxon>Eurotiomycetidae</taxon>
        <taxon>Eurotiales</taxon>
        <taxon>Trichocomaceae</taxon>
        <taxon>Thermomyces</taxon>
    </lineage>
</organism>
<dbReference type="PROSITE" id="PS00776">
    <property type="entry name" value="GH11_1"/>
    <property type="match status" value="1"/>
</dbReference>
<feature type="active site" description="Proton donor" evidence="10">
    <location>
        <position position="242"/>
    </location>
</feature>
<evidence type="ECO:0000256" key="8">
    <source>
        <dbReference type="ARBA" id="ARBA00023295"/>
    </source>
</evidence>
<comment type="pathway">
    <text evidence="2 10 11">Glycan degradation; xylan degradation.</text>
</comment>
<protein>
    <recommendedName>
        <fullName evidence="4 10">Endo-1,4-beta-xylanase</fullName>
        <ecNumber evidence="4 10">3.2.1.8</ecNumber>
    </recommendedName>
</protein>
<evidence type="ECO:0000256" key="4">
    <source>
        <dbReference type="ARBA" id="ARBA00012590"/>
    </source>
</evidence>
<evidence type="ECO:0000256" key="10">
    <source>
        <dbReference type="PROSITE-ProRule" id="PRU01097"/>
    </source>
</evidence>
<feature type="active site" description="Nucleophile" evidence="10">
    <location>
        <position position="150"/>
    </location>
</feature>
<dbReference type="InterPro" id="IPR001137">
    <property type="entry name" value="Glyco_hydro_11"/>
</dbReference>
<dbReference type="InterPro" id="IPR033123">
    <property type="entry name" value="GH11_dom"/>
</dbReference>